<keyword evidence="3" id="KW-1185">Reference proteome</keyword>
<dbReference type="Pfam" id="PF12846">
    <property type="entry name" value="AAA_10"/>
    <property type="match status" value="1"/>
</dbReference>
<sequence>MMPISLIDENRVFDDKGNPYAYFILEGSSYAFVSLQRKVSEIRRTDTALMAAIGEYDIFLLSRQYSAEQIGNSIQKYSPESWWKKQVDLTKDYLEKELPFDRLNVICFPLKNDLKSEYGVLPVLKGVWEGVKSIRDKANIFDSTITLSKSDIDEACVQSEKLLKLLTFKNLRPATFEETEWCLKKGYFRGIKDPDPIIPNPFPCHIMTQGDQRIRPNRAVLLTLTEGKMNQLDKHIEVHHGNNEISYQAFLPVLDVPTDFNEDNPTGREWIYGVMERLSFPVDCAIHVRMEAHSVAKAKVEKKNKRAKEQAKEWRKGGSEDSEMFGQYEIPEELMDNLEQVDELWKKFRERQPLGFIKAVFAVGAENLDLLNSRIKDLKDYAKDKEVTLSQPTAESKQLFQAFYPFGEVLNTNYEMAMDPGVLASGVPFGVRKLGDPIGFLLGSLLTGKSVFMDPVRPMTTLNRSGAVLIAGIMGAGKTYLMKLLMAYLLMWGAYGFTNDPKGDWKVFCEHPKIRSISRVISFTPGSNTFFTPFRLGQTKEQCYDAALGILEVILNKKNDEYRNLVIIEALNRVFRTEVWDMYQYFDVIKDIANNHKNPKDREHAEYIMRFLKTLPSHGIGRMIFGRDDGKHIFENKRFVVTITRGLTLPDKGIPRESWNLTESLSVAMMFAIMTLALRYLTSLPQTTLKVLAWEEYWFLKTFSKGVQLYNEALRLSRSEKMVVIMASQNATDAKMPTGDDEEDITGMFGWKFMLRMDSPTQVKFALHELMDMPEERPEDWMETFSEIYRDGMGLVRDPEGNVGELQITALDEELSKYLGSTPPD</sequence>
<dbReference type="PANTHER" id="PTHR30121">
    <property type="entry name" value="UNCHARACTERIZED PROTEIN YJGR-RELATED"/>
    <property type="match status" value="1"/>
</dbReference>
<dbReference type="AlphaFoldDB" id="A0A433XXA9"/>
<dbReference type="InterPro" id="IPR051162">
    <property type="entry name" value="T4SS_component"/>
</dbReference>
<dbReference type="Gene3D" id="3.40.50.300">
    <property type="entry name" value="P-loop containing nucleotide triphosphate hydrolases"/>
    <property type="match status" value="2"/>
</dbReference>
<dbReference type="PANTHER" id="PTHR30121:SF6">
    <property type="entry name" value="SLR6007 PROTEIN"/>
    <property type="match status" value="1"/>
</dbReference>
<keyword evidence="1" id="KW-0175">Coiled coil</keyword>
<proteinExistence type="predicted"/>
<feature type="coiled-coil region" evidence="1">
    <location>
        <begin position="290"/>
        <end position="317"/>
    </location>
</feature>
<evidence type="ECO:0008006" key="4">
    <source>
        <dbReference type="Google" id="ProtNLM"/>
    </source>
</evidence>
<dbReference type="OrthoDB" id="1647424at2"/>
<evidence type="ECO:0000313" key="3">
    <source>
        <dbReference type="Proteomes" id="UP000279446"/>
    </source>
</evidence>
<organism evidence="2 3">
    <name type="scientific">Paenibacillus anaericanus</name>
    <dbReference type="NCBI Taxonomy" id="170367"/>
    <lineage>
        <taxon>Bacteria</taxon>
        <taxon>Bacillati</taxon>
        <taxon>Bacillota</taxon>
        <taxon>Bacilli</taxon>
        <taxon>Bacillales</taxon>
        <taxon>Paenibacillaceae</taxon>
        <taxon>Paenibacillus</taxon>
    </lineage>
</organism>
<protein>
    <recommendedName>
        <fullName evidence="4">ATPase</fullName>
    </recommendedName>
</protein>
<dbReference type="SUPFAM" id="SSF52540">
    <property type="entry name" value="P-loop containing nucleoside triphosphate hydrolases"/>
    <property type="match status" value="1"/>
</dbReference>
<evidence type="ECO:0000256" key="1">
    <source>
        <dbReference type="SAM" id="Coils"/>
    </source>
</evidence>
<accession>A0A433XXA9</accession>
<dbReference type="InterPro" id="IPR027417">
    <property type="entry name" value="P-loop_NTPase"/>
</dbReference>
<dbReference type="Proteomes" id="UP000279446">
    <property type="component" value="Unassembled WGS sequence"/>
</dbReference>
<dbReference type="RefSeq" id="WP_127194988.1">
    <property type="nucleotide sequence ID" value="NZ_RZNY01000044.1"/>
</dbReference>
<name>A0A433XXA9_9BACL</name>
<dbReference type="EMBL" id="RZNY01000044">
    <property type="protein sequence ID" value="RUT39499.1"/>
    <property type="molecule type" value="Genomic_DNA"/>
</dbReference>
<reference evidence="2 3" key="1">
    <citation type="submission" date="2018-12" db="EMBL/GenBank/DDBJ databases">
        <authorList>
            <person name="Sun L."/>
            <person name="Chen Z."/>
        </authorList>
    </citation>
    <scope>NUCLEOTIDE SEQUENCE [LARGE SCALE GENOMIC DNA]</scope>
    <source>
        <strain evidence="2 3">DSM 15890</strain>
    </source>
</reference>
<comment type="caution">
    <text evidence="2">The sequence shown here is derived from an EMBL/GenBank/DDBJ whole genome shotgun (WGS) entry which is preliminary data.</text>
</comment>
<evidence type="ECO:0000313" key="2">
    <source>
        <dbReference type="EMBL" id="RUT39499.1"/>
    </source>
</evidence>
<gene>
    <name evidence="2" type="ORF">EJP82_26065</name>
</gene>